<organism evidence="2 3">
    <name type="scientific">Haliangium ochraceum (strain DSM 14365 / JCM 11303 / SMP-2)</name>
    <dbReference type="NCBI Taxonomy" id="502025"/>
    <lineage>
        <taxon>Bacteria</taxon>
        <taxon>Pseudomonadati</taxon>
        <taxon>Myxococcota</taxon>
        <taxon>Polyangia</taxon>
        <taxon>Haliangiales</taxon>
        <taxon>Kofleriaceae</taxon>
        <taxon>Haliangium</taxon>
    </lineage>
</organism>
<dbReference type="EMBL" id="CP001804">
    <property type="protein sequence ID" value="ACY16418.1"/>
    <property type="molecule type" value="Genomic_DNA"/>
</dbReference>
<feature type="signal peptide" evidence="1">
    <location>
        <begin position="1"/>
        <end position="22"/>
    </location>
</feature>
<name>D0LZF6_HALO1</name>
<feature type="chain" id="PRO_5003011718" description="Lipoprotein" evidence="1">
    <location>
        <begin position="23"/>
        <end position="173"/>
    </location>
</feature>
<gene>
    <name evidence="2" type="ordered locus">Hoch_3919</name>
</gene>
<dbReference type="HOGENOM" id="CLU_1545497_0_0_7"/>
<evidence type="ECO:0000313" key="3">
    <source>
        <dbReference type="Proteomes" id="UP000001880"/>
    </source>
</evidence>
<dbReference type="KEGG" id="hoh:Hoch_3919"/>
<evidence type="ECO:0008006" key="4">
    <source>
        <dbReference type="Google" id="ProtNLM"/>
    </source>
</evidence>
<dbReference type="RefSeq" id="WP_012829017.1">
    <property type="nucleotide sequence ID" value="NC_013440.1"/>
</dbReference>
<protein>
    <recommendedName>
        <fullName evidence="4">Lipoprotein</fullName>
    </recommendedName>
</protein>
<evidence type="ECO:0000256" key="1">
    <source>
        <dbReference type="SAM" id="SignalP"/>
    </source>
</evidence>
<dbReference type="Proteomes" id="UP000001880">
    <property type="component" value="Chromosome"/>
</dbReference>
<evidence type="ECO:0000313" key="2">
    <source>
        <dbReference type="EMBL" id="ACY16418.1"/>
    </source>
</evidence>
<dbReference type="eggNOG" id="ENOG5032ASS">
    <property type="taxonomic scope" value="Bacteria"/>
</dbReference>
<keyword evidence="3" id="KW-1185">Reference proteome</keyword>
<dbReference type="STRING" id="502025.Hoch_3919"/>
<dbReference type="AlphaFoldDB" id="D0LZF6"/>
<reference evidence="2 3" key="1">
    <citation type="journal article" date="2010" name="Stand. Genomic Sci.">
        <title>Complete genome sequence of Haliangium ochraceum type strain (SMP-2).</title>
        <authorList>
            <consortium name="US DOE Joint Genome Institute (JGI-PGF)"/>
            <person name="Ivanova N."/>
            <person name="Daum C."/>
            <person name="Lang E."/>
            <person name="Abt B."/>
            <person name="Kopitz M."/>
            <person name="Saunders E."/>
            <person name="Lapidus A."/>
            <person name="Lucas S."/>
            <person name="Glavina Del Rio T."/>
            <person name="Nolan M."/>
            <person name="Tice H."/>
            <person name="Copeland A."/>
            <person name="Cheng J.F."/>
            <person name="Chen F."/>
            <person name="Bruce D."/>
            <person name="Goodwin L."/>
            <person name="Pitluck S."/>
            <person name="Mavromatis K."/>
            <person name="Pati A."/>
            <person name="Mikhailova N."/>
            <person name="Chen A."/>
            <person name="Palaniappan K."/>
            <person name="Land M."/>
            <person name="Hauser L."/>
            <person name="Chang Y.J."/>
            <person name="Jeffries C.D."/>
            <person name="Detter J.C."/>
            <person name="Brettin T."/>
            <person name="Rohde M."/>
            <person name="Goker M."/>
            <person name="Bristow J."/>
            <person name="Markowitz V."/>
            <person name="Eisen J.A."/>
            <person name="Hugenholtz P."/>
            <person name="Kyrpides N.C."/>
            <person name="Klenk H.P."/>
        </authorList>
    </citation>
    <scope>NUCLEOTIDE SEQUENCE [LARGE SCALE GENOMIC DNA]</scope>
    <source>
        <strain evidence="3">DSM 14365 / CIP 107738 / JCM 11303 / AJ 13395 / SMP-2</strain>
    </source>
</reference>
<accession>D0LZF6</accession>
<keyword evidence="1" id="KW-0732">Signal</keyword>
<sequence length="173" mass="18345">MKIKTIPAITALALLALAPACGGEDDHEEPIDPSEDACEHMIEGPVESATAIDDMSADAPDIGEHHTRFDVTLVGDQSNPGSYVGYVDLVVEETGESLIFLDADVPMQLWTAAGDEVEVEATSNAIDACTEVAISYTYDLEVGTYLMQLGSTSADQVGIVVVLAGEHDHDHDE</sequence>
<proteinExistence type="predicted"/>